<keyword evidence="1" id="KW-0472">Membrane</keyword>
<organism evidence="2 3">
    <name type="scientific">Microbacterium schleiferi</name>
    <dbReference type="NCBI Taxonomy" id="69362"/>
    <lineage>
        <taxon>Bacteria</taxon>
        <taxon>Bacillati</taxon>
        <taxon>Actinomycetota</taxon>
        <taxon>Actinomycetes</taxon>
        <taxon>Micrococcales</taxon>
        <taxon>Microbacteriaceae</taxon>
        <taxon>Microbacterium</taxon>
    </lineage>
</organism>
<feature type="transmembrane region" description="Helical" evidence="1">
    <location>
        <begin position="94"/>
        <end position="112"/>
    </location>
</feature>
<protein>
    <submittedName>
        <fullName evidence="2">DUF6153 family protein</fullName>
    </submittedName>
</protein>
<dbReference type="RefSeq" id="WP_331792204.1">
    <property type="nucleotide sequence ID" value="NZ_BAAAUO010000001.1"/>
</dbReference>
<feature type="transmembrane region" description="Helical" evidence="1">
    <location>
        <begin position="20"/>
        <end position="40"/>
    </location>
</feature>
<keyword evidence="1" id="KW-1133">Transmembrane helix</keyword>
<proteinExistence type="predicted"/>
<accession>A0ABU7V960</accession>
<keyword evidence="1" id="KW-0812">Transmembrane</keyword>
<dbReference type="Proteomes" id="UP001351900">
    <property type="component" value="Unassembled WGS sequence"/>
</dbReference>
<gene>
    <name evidence="2" type="ORF">V2V91_13215</name>
</gene>
<evidence type="ECO:0000313" key="2">
    <source>
        <dbReference type="EMBL" id="MEF2256083.1"/>
    </source>
</evidence>
<name>A0ABU7V960_9MICO</name>
<dbReference type="Pfam" id="PF19650">
    <property type="entry name" value="DUF6153"/>
    <property type="match status" value="1"/>
</dbReference>
<reference evidence="2 3" key="1">
    <citation type="submission" date="2024-01" db="EMBL/GenBank/DDBJ databases">
        <title>the genome sequence of strain Microbacterium schleiferi NBRC 15075.</title>
        <authorList>
            <person name="Ding Y."/>
            <person name="Zhang G."/>
        </authorList>
    </citation>
    <scope>NUCLEOTIDE SEQUENCE [LARGE SCALE GENOMIC DNA]</scope>
    <source>
        <strain evidence="2 3">NBRC 15075</strain>
    </source>
</reference>
<evidence type="ECO:0000256" key="1">
    <source>
        <dbReference type="SAM" id="Phobius"/>
    </source>
</evidence>
<evidence type="ECO:0000313" key="3">
    <source>
        <dbReference type="Proteomes" id="UP001351900"/>
    </source>
</evidence>
<dbReference type="EMBL" id="JAZHOV010000008">
    <property type="protein sequence ID" value="MEF2256083.1"/>
    <property type="molecule type" value="Genomic_DNA"/>
</dbReference>
<sequence>MSLIALARRVRGGDSVAGTLLLVVGVTVAVIIGLLAMHALNAPTASGHLLTSTVSTPHAHSHHDALTAVPGEHTAQAVTDESCEDCAAGGHSGMLAMACVLALLVTALLLRWSGPRLRWLSVLPRPTRAARGVLTLPPRPPSLISLCISRT</sequence>
<keyword evidence="3" id="KW-1185">Reference proteome</keyword>
<dbReference type="InterPro" id="IPR046151">
    <property type="entry name" value="DUF6153"/>
</dbReference>
<comment type="caution">
    <text evidence="2">The sequence shown here is derived from an EMBL/GenBank/DDBJ whole genome shotgun (WGS) entry which is preliminary data.</text>
</comment>